<gene>
    <name evidence="2" type="ORF">CLODIP_2_CD11855</name>
</gene>
<keyword evidence="3" id="KW-1185">Reference proteome</keyword>
<name>A0A8S1DHS5_9INSE</name>
<dbReference type="PANTHER" id="PTHR11012">
    <property type="entry name" value="PROTEIN KINASE-LIKE DOMAIN-CONTAINING"/>
    <property type="match status" value="1"/>
</dbReference>
<dbReference type="Proteomes" id="UP000494165">
    <property type="component" value="Unassembled WGS sequence"/>
</dbReference>
<dbReference type="PANTHER" id="PTHR11012:SF48">
    <property type="entry name" value="CHK KINASE-LIKE DOMAIN-CONTAINING PROTEIN-RELATED"/>
    <property type="match status" value="1"/>
</dbReference>
<dbReference type="InterPro" id="IPR015897">
    <property type="entry name" value="CHK_kinase-like"/>
</dbReference>
<feature type="domain" description="CHK kinase-like" evidence="1">
    <location>
        <begin position="123"/>
        <end position="327"/>
    </location>
</feature>
<comment type="caution">
    <text evidence="2">The sequence shown here is derived from an EMBL/GenBank/DDBJ whole genome shotgun (WGS) entry which is preliminary data.</text>
</comment>
<dbReference type="OrthoDB" id="7419139at2759"/>
<dbReference type="Pfam" id="PF02958">
    <property type="entry name" value="EcKL"/>
    <property type="match status" value="1"/>
</dbReference>
<organism evidence="2 3">
    <name type="scientific">Cloeon dipterum</name>
    <dbReference type="NCBI Taxonomy" id="197152"/>
    <lineage>
        <taxon>Eukaryota</taxon>
        <taxon>Metazoa</taxon>
        <taxon>Ecdysozoa</taxon>
        <taxon>Arthropoda</taxon>
        <taxon>Hexapoda</taxon>
        <taxon>Insecta</taxon>
        <taxon>Pterygota</taxon>
        <taxon>Palaeoptera</taxon>
        <taxon>Ephemeroptera</taxon>
        <taxon>Pisciforma</taxon>
        <taxon>Baetidae</taxon>
        <taxon>Cloeon</taxon>
    </lineage>
</organism>
<dbReference type="SMART" id="SM00587">
    <property type="entry name" value="CHK"/>
    <property type="match status" value="1"/>
</dbReference>
<sequence>MSTPSEITLVTFEEAAAVAKIMHGSDAELLDYAVEKGTATVQGFLSNILRVSVRVKVGQQEVESKFIVKRQPVLEAQQKMTEEFGVFEHEIGVLEQCLPLLLARRPDLPVVRCYLADATRSVIYMEDLRESGFTSLVRNLVDLKDTVLQMPHLEVAMRTLAAFHAASVGVDWLQRFPHIFTEDIFFEKNDGAVMRNCIEQGVRSILLPIARHHFQNDAATLDAIEWIASNDFYRTVTAICKHDITNAAVNVLCHGDSWANNMMFKLDPESGDPLQVKLIDFQISRYAPGNRDLVYCIYMVCTAEFRKRHEKELLQTYWQALSDACPEGPGQTWDEFYADYDRIRPFGLMVAATMRPAIFIEGAVPVGEEELTEEQITNMVEGRYDQEDIVRQFENNPTFHKEMVQVIEEAAQIYRDHKQRHLKSE</sequence>
<evidence type="ECO:0000259" key="1">
    <source>
        <dbReference type="SMART" id="SM00587"/>
    </source>
</evidence>
<evidence type="ECO:0000313" key="3">
    <source>
        <dbReference type="Proteomes" id="UP000494165"/>
    </source>
</evidence>
<dbReference type="SUPFAM" id="SSF56112">
    <property type="entry name" value="Protein kinase-like (PK-like)"/>
    <property type="match status" value="1"/>
</dbReference>
<dbReference type="InterPro" id="IPR011009">
    <property type="entry name" value="Kinase-like_dom_sf"/>
</dbReference>
<dbReference type="InterPro" id="IPR004119">
    <property type="entry name" value="EcKL"/>
</dbReference>
<dbReference type="Gene3D" id="3.90.1200.10">
    <property type="match status" value="1"/>
</dbReference>
<dbReference type="EMBL" id="CADEPI010000213">
    <property type="protein sequence ID" value="CAB3380626.1"/>
    <property type="molecule type" value="Genomic_DNA"/>
</dbReference>
<proteinExistence type="predicted"/>
<reference evidence="2 3" key="1">
    <citation type="submission" date="2020-04" db="EMBL/GenBank/DDBJ databases">
        <authorList>
            <person name="Alioto T."/>
            <person name="Alioto T."/>
            <person name="Gomez Garrido J."/>
        </authorList>
    </citation>
    <scope>NUCLEOTIDE SEQUENCE [LARGE SCALE GENOMIC DNA]</scope>
</reference>
<evidence type="ECO:0000313" key="2">
    <source>
        <dbReference type="EMBL" id="CAB3380626.1"/>
    </source>
</evidence>
<dbReference type="AlphaFoldDB" id="A0A8S1DHS5"/>
<protein>
    <recommendedName>
        <fullName evidence="1">CHK kinase-like domain-containing protein</fullName>
    </recommendedName>
</protein>
<accession>A0A8S1DHS5</accession>